<proteinExistence type="predicted"/>
<dbReference type="SUPFAM" id="SSF52540">
    <property type="entry name" value="P-loop containing nucleoside triphosphate hydrolases"/>
    <property type="match status" value="1"/>
</dbReference>
<keyword evidence="3" id="KW-1185">Reference proteome</keyword>
<evidence type="ECO:0000313" key="2">
    <source>
        <dbReference type="EMBL" id="UXD22072.1"/>
    </source>
</evidence>
<dbReference type="GO" id="GO:0016301">
    <property type="term" value="F:kinase activity"/>
    <property type="evidence" value="ECO:0007669"/>
    <property type="project" value="InterPro"/>
</dbReference>
<dbReference type="Proteomes" id="UP001063698">
    <property type="component" value="Chromosome"/>
</dbReference>
<dbReference type="Pfam" id="PF00485">
    <property type="entry name" value="PRK"/>
    <property type="match status" value="1"/>
</dbReference>
<dbReference type="InterPro" id="IPR027417">
    <property type="entry name" value="P-loop_NTPase"/>
</dbReference>
<reference evidence="2" key="1">
    <citation type="submission" date="2013-11" db="EMBL/GenBank/DDBJ databases">
        <title>Comparative genomics of Ignicoccus.</title>
        <authorList>
            <person name="Podar M."/>
        </authorList>
    </citation>
    <scope>NUCLEOTIDE SEQUENCE</scope>
    <source>
        <strain evidence="2">DSM 13166</strain>
    </source>
</reference>
<organism evidence="2 3">
    <name type="scientific">Ignicoccus pacificus DSM 13166</name>
    <dbReference type="NCBI Taxonomy" id="940294"/>
    <lineage>
        <taxon>Archaea</taxon>
        <taxon>Thermoproteota</taxon>
        <taxon>Thermoprotei</taxon>
        <taxon>Desulfurococcales</taxon>
        <taxon>Desulfurococcaceae</taxon>
        <taxon>Ignicoccus</taxon>
    </lineage>
</organism>
<feature type="domain" description="Phosphoribulokinase/uridine kinase" evidence="1">
    <location>
        <begin position="27"/>
        <end position="196"/>
    </location>
</feature>
<dbReference type="PRINTS" id="PR00988">
    <property type="entry name" value="URIDINKINASE"/>
</dbReference>
<dbReference type="GO" id="GO:0005524">
    <property type="term" value="F:ATP binding"/>
    <property type="evidence" value="ECO:0007669"/>
    <property type="project" value="InterPro"/>
</dbReference>
<dbReference type="InterPro" id="IPR006083">
    <property type="entry name" value="PRK/URK"/>
</dbReference>
<dbReference type="KEGG" id="ipc:IPA_01345"/>
<evidence type="ECO:0000313" key="3">
    <source>
        <dbReference type="Proteomes" id="UP001063698"/>
    </source>
</evidence>
<dbReference type="AlphaFoldDB" id="A0A977KAH4"/>
<protein>
    <recommendedName>
        <fullName evidence="1">Phosphoribulokinase/uridine kinase domain-containing protein</fullName>
    </recommendedName>
</protein>
<gene>
    <name evidence="2" type="ORF">IPA_01345</name>
</gene>
<accession>A0A977KAH4</accession>
<dbReference type="EMBL" id="CP006868">
    <property type="protein sequence ID" value="UXD22072.1"/>
    <property type="molecule type" value="Genomic_DNA"/>
</dbReference>
<sequence length="321" mass="36476">MLLQVSRSGEREVIEIIAKLAKDKETICVVGPSSSGKSYYASKLAEALGGTVISTDDFYRADSWKISAILSTFDHPYLIDWDLLMSTIYEAREKEYIEVPIYDMRVSARTGYKRIKVSKPLIIEGIFASYGPLRELCEFRVAFESPLHLLLARRMLRDTKRAMEAPSRVLDRVVRTVFPMAKLFVEPQINSADVKVYNDWRPDLPEKLGKCEKGEGEGNVEGERRVIKLSYEGDSVYIIENFIDDSVEHYVLVSWGGKFIGARVHPETAYATLSALSAHRYSLESYLQKGKWKGEIIIGNLVNEKTWEELGKRVCCKLCVP</sequence>
<name>A0A977KAH4_9CREN</name>
<evidence type="ECO:0000259" key="1">
    <source>
        <dbReference type="Pfam" id="PF00485"/>
    </source>
</evidence>
<dbReference type="PANTHER" id="PTHR10285">
    <property type="entry name" value="URIDINE KINASE"/>
    <property type="match status" value="1"/>
</dbReference>
<dbReference type="Gene3D" id="3.40.50.300">
    <property type="entry name" value="P-loop containing nucleotide triphosphate hydrolases"/>
    <property type="match status" value="1"/>
</dbReference>